<dbReference type="SMART" id="SM00710">
    <property type="entry name" value="PbH1"/>
    <property type="match status" value="6"/>
</dbReference>
<keyword evidence="2" id="KW-1185">Reference proteome</keyword>
<name>A0A1N7QXB4_9BACT</name>
<evidence type="ECO:0000313" key="2">
    <source>
        <dbReference type="Proteomes" id="UP000186917"/>
    </source>
</evidence>
<dbReference type="SUPFAM" id="SSF51126">
    <property type="entry name" value="Pectin lyase-like"/>
    <property type="match status" value="2"/>
</dbReference>
<gene>
    <name evidence="1" type="ORF">SAMN05421788_107253</name>
</gene>
<protein>
    <recommendedName>
        <fullName evidence="3">Right handed beta helix region</fullName>
    </recommendedName>
</protein>
<dbReference type="InterPro" id="IPR006626">
    <property type="entry name" value="PbH1"/>
</dbReference>
<accession>A0A1N7QXB4</accession>
<dbReference type="InterPro" id="IPR011050">
    <property type="entry name" value="Pectin_lyase_fold/virulence"/>
</dbReference>
<evidence type="ECO:0000313" key="1">
    <source>
        <dbReference type="EMBL" id="SIT27505.1"/>
    </source>
</evidence>
<sequence>MPGDFSRKIFNKQKHYSGVLMQQGRVLLDADWNEQLDIQQYRTFTETTDVIGQSGVPKNNEGFKIGIATGGTDLSIAAGRLYVEGLLCELESGVTYLHQPSYPAPATGFFIGSPVGSPPSSPPTSPVGSPPSQYINLQDGTYIVYLEAWQKEVNFRDDMRIQEVALGEADTTVRLQTTWQVKLLKVVPGNASPNCNNVYQEWTNLVLAPSNKLTAKTVHDTGNTNACQLSATAGYQRLENQLYRVEIHKPAGNGLSMGTFKWSRDNASVETVIEKVAGNIITVTDTGKDDVLNFAIGHWVEIIDDIAANNGTPNDLIQITDVNKSTREITLSASVAAFTGKPNLKLRRWDQSGVTASPQGIVITNGWVTLEDGVQVKFENNTNRSGDYWLIAGRTATGEIEWPPYQVPNTAPQALLPQNPPHRFTRLALLQVQSGQVVSLLDCRKKFPPLTAITASDVSYDNTKCTLNGAKTVQEALDLLCASRQGSCIYQAIPGPGWEGVFATIPDGQDAQICFQTGDYPMSRTITVRNKGHLKLEGCGFGTRLLGKGDAGIVFESCESVLLRDIYAETQAIGYGQRYDPLAFIDCRRVHITHVYAKSGASPDTNTCCIYIRNKPELPGEVIVQDCLLEPGYQQQGVVVINATRSYIANNTIRVYEKPKVLTLENMMQSSTYRAALRYLILSNTRFKSQGTWQNIALTSANYMLSFKTYKLLTLEDWLKLYNENRTDRVLRPGALQLFLYKLVDKLFADEALRNKYKNFRTLVLSTINQDVAMAAKGIVVAGQLAGDVQILNNNISGVRQGIHVGLSHYPGGKGDFDIADVVRIAGNTIDLLLNSTAANADRHGIFVGNNNSVNIHNNVVKLTRMDNAAELTVDGIVIWGKLGPKITIAENHVYSTDGNSRNGFTYGIRIQSATTITPTFVPGLWIISSNMAPSKLATIKAPGYCVLVPNTNAPAVFIN</sequence>
<dbReference type="STRING" id="477680.SAMN05421788_107253"/>
<dbReference type="Proteomes" id="UP000186917">
    <property type="component" value="Unassembled WGS sequence"/>
</dbReference>
<dbReference type="EMBL" id="FTOR01000007">
    <property type="protein sequence ID" value="SIT27505.1"/>
    <property type="molecule type" value="Genomic_DNA"/>
</dbReference>
<dbReference type="InterPro" id="IPR045392">
    <property type="entry name" value="DUF6519"/>
</dbReference>
<reference evidence="2" key="1">
    <citation type="submission" date="2017-01" db="EMBL/GenBank/DDBJ databases">
        <authorList>
            <person name="Varghese N."/>
            <person name="Submissions S."/>
        </authorList>
    </citation>
    <scope>NUCLEOTIDE SEQUENCE [LARGE SCALE GENOMIC DNA]</scope>
    <source>
        <strain evidence="2">DSM 21054</strain>
    </source>
</reference>
<dbReference type="Pfam" id="PF20129">
    <property type="entry name" value="DUF6519"/>
    <property type="match status" value="2"/>
</dbReference>
<proteinExistence type="predicted"/>
<dbReference type="RefSeq" id="WP_076380861.1">
    <property type="nucleotide sequence ID" value="NZ_FTOR01000007.1"/>
</dbReference>
<organism evidence="1 2">
    <name type="scientific">Filimonas lacunae</name>
    <dbReference type="NCBI Taxonomy" id="477680"/>
    <lineage>
        <taxon>Bacteria</taxon>
        <taxon>Pseudomonadati</taxon>
        <taxon>Bacteroidota</taxon>
        <taxon>Chitinophagia</taxon>
        <taxon>Chitinophagales</taxon>
        <taxon>Chitinophagaceae</taxon>
        <taxon>Filimonas</taxon>
    </lineage>
</organism>
<evidence type="ECO:0008006" key="3">
    <source>
        <dbReference type="Google" id="ProtNLM"/>
    </source>
</evidence>
<dbReference type="AlphaFoldDB" id="A0A1N7QXB4"/>